<name>A0A382WVX5_9ZZZZ</name>
<dbReference type="EMBL" id="UINC01162945">
    <property type="protein sequence ID" value="SVD62972.1"/>
    <property type="molecule type" value="Genomic_DNA"/>
</dbReference>
<organism evidence="2">
    <name type="scientific">marine metagenome</name>
    <dbReference type="NCBI Taxonomy" id="408172"/>
    <lineage>
        <taxon>unclassified sequences</taxon>
        <taxon>metagenomes</taxon>
        <taxon>ecological metagenomes</taxon>
    </lineage>
</organism>
<feature type="region of interest" description="Disordered" evidence="1">
    <location>
        <begin position="1"/>
        <end position="33"/>
    </location>
</feature>
<proteinExistence type="predicted"/>
<feature type="non-terminal residue" evidence="2">
    <location>
        <position position="144"/>
    </location>
</feature>
<gene>
    <name evidence="2" type="ORF">METZ01_LOCUS415826</name>
</gene>
<dbReference type="InterPro" id="IPR030948">
    <property type="entry name" value="TAT_var_transloc_signal_dom"/>
</dbReference>
<dbReference type="NCBIfam" id="TIGR04519">
    <property type="entry name" value="MoCo_extend_TAT"/>
    <property type="match status" value="1"/>
</dbReference>
<evidence type="ECO:0008006" key="3">
    <source>
        <dbReference type="Google" id="ProtNLM"/>
    </source>
</evidence>
<evidence type="ECO:0000313" key="2">
    <source>
        <dbReference type="EMBL" id="SVD62972.1"/>
    </source>
</evidence>
<dbReference type="AlphaFoldDB" id="A0A382WVX5"/>
<accession>A0A382WVX5</accession>
<protein>
    <recommendedName>
        <fullName evidence="3">Molybdopterin oxidoreductase</fullName>
    </recommendedName>
</protein>
<feature type="compositionally biased region" description="Polar residues" evidence="1">
    <location>
        <begin position="1"/>
        <end position="11"/>
    </location>
</feature>
<evidence type="ECO:0000256" key="1">
    <source>
        <dbReference type="SAM" id="MobiDB-lite"/>
    </source>
</evidence>
<sequence>MTDTKLPTSQVPLVRIENAPSETAAPADKGVPGRKQLDIAQLRQRLEKQDGPSYWRSLEELSQSPEFTELLHREFPENATEWADGFSRRNFIKLMGASLAFGGLTACTIQPDEKIVPWVRAPENLIPGKPLYYASAASFGGIGT</sequence>
<reference evidence="2" key="1">
    <citation type="submission" date="2018-05" db="EMBL/GenBank/DDBJ databases">
        <authorList>
            <person name="Lanie J.A."/>
            <person name="Ng W.-L."/>
            <person name="Kazmierczak K.M."/>
            <person name="Andrzejewski T.M."/>
            <person name="Davidsen T.M."/>
            <person name="Wayne K.J."/>
            <person name="Tettelin H."/>
            <person name="Glass J.I."/>
            <person name="Rusch D."/>
            <person name="Podicherti R."/>
            <person name="Tsui H.-C.T."/>
            <person name="Winkler M.E."/>
        </authorList>
    </citation>
    <scope>NUCLEOTIDE SEQUENCE</scope>
</reference>